<organism evidence="3 4">
    <name type="scientific">Streptosporangium subroseum</name>
    <dbReference type="NCBI Taxonomy" id="106412"/>
    <lineage>
        <taxon>Bacteria</taxon>
        <taxon>Bacillati</taxon>
        <taxon>Actinomycetota</taxon>
        <taxon>Actinomycetes</taxon>
        <taxon>Streptosporangiales</taxon>
        <taxon>Streptosporangiaceae</taxon>
        <taxon>Streptosporangium</taxon>
    </lineage>
</organism>
<dbReference type="InterPro" id="IPR051340">
    <property type="entry name" value="Haloalkane_dehalogenase"/>
</dbReference>
<dbReference type="Gene3D" id="3.40.50.1820">
    <property type="entry name" value="alpha/beta hydrolase"/>
    <property type="match status" value="1"/>
</dbReference>
<keyword evidence="3" id="KW-0378">Hydrolase</keyword>
<accession>A0A239MKA4</accession>
<proteinExistence type="predicted"/>
<evidence type="ECO:0000259" key="2">
    <source>
        <dbReference type="Pfam" id="PF00561"/>
    </source>
</evidence>
<dbReference type="GO" id="GO:0004301">
    <property type="term" value="F:epoxide hydrolase activity"/>
    <property type="evidence" value="ECO:0007669"/>
    <property type="project" value="TreeGrafter"/>
</dbReference>
<dbReference type="Proteomes" id="UP000198282">
    <property type="component" value="Unassembled WGS sequence"/>
</dbReference>
<sequence length="144" mass="15927">MSANTSTPTSGTTAVPTHNRTAVVDGHTVFYREAGDPSLPTLVLLHGFPTSSHMFRRLIEELKDAYHLIAPDHIGFGFSDAPSVEKFAYSFDRLTEITHLGLPVQPRPLPRVPGVLPHAPAADPDHLGRARQDLRRRRRPRLPA</sequence>
<protein>
    <submittedName>
        <fullName evidence="3">Alpha/beta hydrolase fold</fullName>
    </submittedName>
</protein>
<dbReference type="EMBL" id="FZOD01000042">
    <property type="protein sequence ID" value="SNT42940.1"/>
    <property type="molecule type" value="Genomic_DNA"/>
</dbReference>
<name>A0A239MKA4_9ACTN</name>
<evidence type="ECO:0000313" key="3">
    <source>
        <dbReference type="EMBL" id="SNT42940.1"/>
    </source>
</evidence>
<dbReference type="PANTHER" id="PTHR42977">
    <property type="entry name" value="HYDROLASE-RELATED"/>
    <property type="match status" value="1"/>
</dbReference>
<feature type="compositionally biased region" description="Basic residues" evidence="1">
    <location>
        <begin position="134"/>
        <end position="144"/>
    </location>
</feature>
<feature type="domain" description="AB hydrolase-1" evidence="2">
    <location>
        <begin position="40"/>
        <end position="96"/>
    </location>
</feature>
<dbReference type="InterPro" id="IPR029058">
    <property type="entry name" value="AB_hydrolase_fold"/>
</dbReference>
<keyword evidence="4" id="KW-1185">Reference proteome</keyword>
<dbReference type="AlphaFoldDB" id="A0A239MKA4"/>
<gene>
    <name evidence="3" type="ORF">SAMN05216276_104249</name>
</gene>
<evidence type="ECO:0000313" key="4">
    <source>
        <dbReference type="Proteomes" id="UP000198282"/>
    </source>
</evidence>
<evidence type="ECO:0000256" key="1">
    <source>
        <dbReference type="SAM" id="MobiDB-lite"/>
    </source>
</evidence>
<dbReference type="PANTHER" id="PTHR42977:SF1">
    <property type="entry name" value="BLR6576 PROTEIN"/>
    <property type="match status" value="1"/>
</dbReference>
<dbReference type="InterPro" id="IPR000073">
    <property type="entry name" value="AB_hydrolase_1"/>
</dbReference>
<dbReference type="RefSeq" id="WP_338055707.1">
    <property type="nucleotide sequence ID" value="NZ_FZOD01000042.1"/>
</dbReference>
<feature type="region of interest" description="Disordered" evidence="1">
    <location>
        <begin position="111"/>
        <end position="144"/>
    </location>
</feature>
<dbReference type="SUPFAM" id="SSF53474">
    <property type="entry name" value="alpha/beta-Hydrolases"/>
    <property type="match status" value="1"/>
</dbReference>
<feature type="compositionally biased region" description="Basic and acidic residues" evidence="1">
    <location>
        <begin position="123"/>
        <end position="133"/>
    </location>
</feature>
<reference evidence="3 4" key="1">
    <citation type="submission" date="2017-06" db="EMBL/GenBank/DDBJ databases">
        <authorList>
            <person name="Kim H.J."/>
            <person name="Triplett B.A."/>
        </authorList>
    </citation>
    <scope>NUCLEOTIDE SEQUENCE [LARGE SCALE GENOMIC DNA]</scope>
    <source>
        <strain evidence="3 4">CGMCC 4.2132</strain>
    </source>
</reference>
<dbReference type="Pfam" id="PF00561">
    <property type="entry name" value="Abhydrolase_1"/>
    <property type="match status" value="1"/>
</dbReference>